<organism evidence="2 3">
    <name type="scientific">Pieris macdunnoughi</name>
    <dbReference type="NCBI Taxonomy" id="345717"/>
    <lineage>
        <taxon>Eukaryota</taxon>
        <taxon>Metazoa</taxon>
        <taxon>Ecdysozoa</taxon>
        <taxon>Arthropoda</taxon>
        <taxon>Hexapoda</taxon>
        <taxon>Insecta</taxon>
        <taxon>Pterygota</taxon>
        <taxon>Neoptera</taxon>
        <taxon>Endopterygota</taxon>
        <taxon>Lepidoptera</taxon>
        <taxon>Glossata</taxon>
        <taxon>Ditrysia</taxon>
        <taxon>Papilionoidea</taxon>
        <taxon>Pieridae</taxon>
        <taxon>Pierinae</taxon>
        <taxon>Pieris</taxon>
    </lineage>
</organism>
<dbReference type="EMBL" id="CAJOBZ010000002">
    <property type="protein sequence ID" value="CAF4755950.1"/>
    <property type="molecule type" value="Genomic_DNA"/>
</dbReference>
<feature type="region of interest" description="Disordered" evidence="1">
    <location>
        <begin position="20"/>
        <end position="78"/>
    </location>
</feature>
<sequence>MRKRPEGLDAVVYYPRLINSPTSLSSRVPEESRIPHQGYKRGNTQNVRQSYGAEDEPAAGEPTQHASGGSTHEQTQTS</sequence>
<dbReference type="AlphaFoldDB" id="A0A821LUQ5"/>
<feature type="compositionally biased region" description="Polar residues" evidence="1">
    <location>
        <begin position="64"/>
        <end position="78"/>
    </location>
</feature>
<evidence type="ECO:0000313" key="3">
    <source>
        <dbReference type="Proteomes" id="UP000663880"/>
    </source>
</evidence>
<accession>A0A821LUQ5</accession>
<evidence type="ECO:0000313" key="2">
    <source>
        <dbReference type="EMBL" id="CAF4755950.1"/>
    </source>
</evidence>
<evidence type="ECO:0000256" key="1">
    <source>
        <dbReference type="SAM" id="MobiDB-lite"/>
    </source>
</evidence>
<reference evidence="2" key="1">
    <citation type="submission" date="2021-02" db="EMBL/GenBank/DDBJ databases">
        <authorList>
            <person name="Steward A R."/>
        </authorList>
    </citation>
    <scope>NUCLEOTIDE SEQUENCE</scope>
</reference>
<gene>
    <name evidence="2" type="ORF">PMACD_LOCUS993</name>
</gene>
<proteinExistence type="predicted"/>
<keyword evidence="3" id="KW-1185">Reference proteome</keyword>
<comment type="caution">
    <text evidence="2">The sequence shown here is derived from an EMBL/GenBank/DDBJ whole genome shotgun (WGS) entry which is preliminary data.</text>
</comment>
<name>A0A821LUQ5_9NEOP</name>
<protein>
    <submittedName>
        <fullName evidence="2">Uncharacterized protein</fullName>
    </submittedName>
</protein>
<dbReference type="Proteomes" id="UP000663880">
    <property type="component" value="Unassembled WGS sequence"/>
</dbReference>